<comment type="caution">
    <text evidence="3">The sequence shown here is derived from an EMBL/GenBank/DDBJ whole genome shotgun (WGS) entry which is preliminary data.</text>
</comment>
<dbReference type="InterPro" id="IPR006935">
    <property type="entry name" value="Helicase/UvrB_N"/>
</dbReference>
<dbReference type="Gene3D" id="3.90.1570.30">
    <property type="match status" value="1"/>
</dbReference>
<dbReference type="GO" id="GO:0005524">
    <property type="term" value="F:ATP binding"/>
    <property type="evidence" value="ECO:0007669"/>
    <property type="project" value="UniProtKB-KW"/>
</dbReference>
<dbReference type="AlphaFoldDB" id="A0AAW4BKH5"/>
<accession>A0AAW4BKH5</accession>
<keyword evidence="1" id="KW-0175">Coiled coil</keyword>
<dbReference type="Gene3D" id="3.40.50.300">
    <property type="entry name" value="P-loop containing nucleotide triphosphate hydrolases"/>
    <property type="match status" value="1"/>
</dbReference>
<dbReference type="GO" id="GO:0005829">
    <property type="term" value="C:cytosol"/>
    <property type="evidence" value="ECO:0007669"/>
    <property type="project" value="TreeGrafter"/>
</dbReference>
<name>A0AAW4BKH5_VIBAN</name>
<dbReference type="Pfam" id="PF04851">
    <property type="entry name" value="ResIII"/>
    <property type="match status" value="1"/>
</dbReference>
<evidence type="ECO:0000313" key="4">
    <source>
        <dbReference type="Proteomes" id="UP000786185"/>
    </source>
</evidence>
<dbReference type="Proteomes" id="UP000786185">
    <property type="component" value="Unassembled WGS sequence"/>
</dbReference>
<feature type="non-terminal residue" evidence="3">
    <location>
        <position position="547"/>
    </location>
</feature>
<feature type="coiled-coil region" evidence="1">
    <location>
        <begin position="144"/>
        <end position="203"/>
    </location>
</feature>
<dbReference type="GO" id="GO:0009307">
    <property type="term" value="P:DNA restriction-modification system"/>
    <property type="evidence" value="ECO:0007669"/>
    <property type="project" value="UniProtKB-KW"/>
</dbReference>
<dbReference type="Pfam" id="PF13643">
    <property type="entry name" value="DUF4145"/>
    <property type="match status" value="1"/>
</dbReference>
<evidence type="ECO:0000259" key="2">
    <source>
        <dbReference type="PROSITE" id="PS51192"/>
    </source>
</evidence>
<dbReference type="EMBL" id="SCLC01000831">
    <property type="protein sequence ID" value="MBF4437309.1"/>
    <property type="molecule type" value="Genomic_DNA"/>
</dbReference>
<dbReference type="InterPro" id="IPR007409">
    <property type="entry name" value="Restrct_endonuc_type1_HsdR_N"/>
</dbReference>
<gene>
    <name evidence="3" type="ORF">ERJ77_23065</name>
</gene>
<dbReference type="InterPro" id="IPR025285">
    <property type="entry name" value="DUF4145"/>
</dbReference>
<dbReference type="GO" id="GO:0009035">
    <property type="term" value="F:type I site-specific deoxyribonuclease activity"/>
    <property type="evidence" value="ECO:0007669"/>
    <property type="project" value="UniProtKB-EC"/>
</dbReference>
<protein>
    <submittedName>
        <fullName evidence="3">DUF4145 domain-containing protein</fullName>
    </submittedName>
</protein>
<proteinExistence type="predicted"/>
<dbReference type="PANTHER" id="PTHR47396:SF1">
    <property type="entry name" value="ATP-DEPENDENT HELICASE IRC3-RELATED"/>
    <property type="match status" value="1"/>
</dbReference>
<dbReference type="PROSITE" id="PS51192">
    <property type="entry name" value="HELICASE_ATP_BIND_1"/>
    <property type="match status" value="1"/>
</dbReference>
<dbReference type="Pfam" id="PF04313">
    <property type="entry name" value="HSDR_N"/>
    <property type="match status" value="1"/>
</dbReference>
<dbReference type="InterPro" id="IPR050742">
    <property type="entry name" value="Helicase_Restrict-Modif_Enz"/>
</dbReference>
<evidence type="ECO:0000313" key="3">
    <source>
        <dbReference type="EMBL" id="MBF4437309.1"/>
    </source>
</evidence>
<dbReference type="InterPro" id="IPR014001">
    <property type="entry name" value="Helicase_ATP-bd"/>
</dbReference>
<dbReference type="SUPFAM" id="SSF52540">
    <property type="entry name" value="P-loop containing nucleoside triphosphate hydrolases"/>
    <property type="match status" value="1"/>
</dbReference>
<dbReference type="PANTHER" id="PTHR47396">
    <property type="entry name" value="TYPE I RESTRICTION ENZYME ECOKI R PROTEIN"/>
    <property type="match status" value="1"/>
</dbReference>
<sequence>MKTSVNFEYLRKDWPELAELGAFAEAYAVSDPQSALVKLRCYVEKIVGYLYYELRLPVAPNASMHDKLISGSFTSIVDKSIADKFHAIRRGGNKAAHDGNVTQHDAIWLLKESYFIGCWLYIAYGEGKREECPDFTTPENVQGVDESKGEFKRKNRQLQEKLKQNDEVLKQAIKELEDVKQAQLAAQKEAASLKQQVNQAKANNLKQNTLSLKNSFDFNEAETRKRLIDAELRSQGWDVALDDESTEQVSKEYQVDGQPTPTGKGYCDYVLWDDNGKPLAVIEAKRTRTDAKAGREQAKLYANALAKQTGQHPVIFYTNGYEIYIWDDAQGYAPRSIFGYYSKDSLQYLIQQRELKQDLNETPIDTKVAGRMYQMESITRICERFSDKHRKALVVQATGTGKTRVSIALAKRLLEAGWAKRILFLCDRKELRKQAGGAFNEYTNEPLYIKGKSKKAAAAKARIVIATYPGMIQNFEEYDVGHFDLIIADESHRSIYNKYGELFKYFDALQVGLTATPVEMISRSTSQLFGCDYKMPTANYPLEQATE</sequence>
<dbReference type="CDD" id="cd18032">
    <property type="entry name" value="DEXHc_RE_I_III_res"/>
    <property type="match status" value="1"/>
</dbReference>
<dbReference type="GO" id="GO:0003677">
    <property type="term" value="F:DNA binding"/>
    <property type="evidence" value="ECO:0007669"/>
    <property type="project" value="UniProtKB-KW"/>
</dbReference>
<reference evidence="3" key="1">
    <citation type="journal article" date="2021" name="PeerJ">
        <title>Analysis of 44 Vibrio anguillarum genomes reveals high genetic diversity.</title>
        <authorList>
            <person name="Hansen M.J."/>
            <person name="Dalsgaard I."/>
        </authorList>
    </citation>
    <scope>NUCLEOTIDE SEQUENCE</scope>
    <source>
        <strain evidence="3">850617-1/1</strain>
    </source>
</reference>
<organism evidence="3 4">
    <name type="scientific">Vibrio anguillarum</name>
    <name type="common">Listonella anguillarum</name>
    <dbReference type="NCBI Taxonomy" id="55601"/>
    <lineage>
        <taxon>Bacteria</taxon>
        <taxon>Pseudomonadati</taxon>
        <taxon>Pseudomonadota</taxon>
        <taxon>Gammaproteobacteria</taxon>
        <taxon>Vibrionales</taxon>
        <taxon>Vibrionaceae</taxon>
        <taxon>Vibrio</taxon>
    </lineage>
</organism>
<dbReference type="InterPro" id="IPR027417">
    <property type="entry name" value="P-loop_NTPase"/>
</dbReference>
<feature type="domain" description="Helicase ATP-binding" evidence="2">
    <location>
        <begin position="383"/>
        <end position="535"/>
    </location>
</feature>
<evidence type="ECO:0000256" key="1">
    <source>
        <dbReference type="SAM" id="Coils"/>
    </source>
</evidence>
<dbReference type="SMART" id="SM00487">
    <property type="entry name" value="DEXDc"/>
    <property type="match status" value="1"/>
</dbReference>